<dbReference type="GO" id="GO:0005743">
    <property type="term" value="C:mitochondrial inner membrane"/>
    <property type="evidence" value="ECO:0007669"/>
    <property type="project" value="UniProtKB-SubCell"/>
</dbReference>
<evidence type="ECO:0000256" key="3">
    <source>
        <dbReference type="ARBA" id="ARBA00014109"/>
    </source>
</evidence>
<dbReference type="PANTHER" id="PTHR13094:SF1">
    <property type="entry name" value="NADH DEHYDROGENASE [UBIQUINONE] 1 BETA SUBCOMPLEX SUBUNIT 10"/>
    <property type="match status" value="1"/>
</dbReference>
<protein>
    <recommendedName>
        <fullName evidence="3">NADH dehydrogenase [ubiquinone] 1 beta subcomplex subunit 10</fullName>
    </recommendedName>
</protein>
<evidence type="ECO:0000256" key="8">
    <source>
        <dbReference type="ARBA" id="ARBA00023128"/>
    </source>
</evidence>
<evidence type="ECO:0000256" key="2">
    <source>
        <dbReference type="ARBA" id="ARBA00008317"/>
    </source>
</evidence>
<organism evidence="10">
    <name type="scientific">Scylla olivacea</name>
    <name type="common">Orange mud crab</name>
    <name type="synonym">Cancer olivacea</name>
    <dbReference type="NCBI Taxonomy" id="85551"/>
    <lineage>
        <taxon>Eukaryota</taxon>
        <taxon>Metazoa</taxon>
        <taxon>Ecdysozoa</taxon>
        <taxon>Arthropoda</taxon>
        <taxon>Crustacea</taxon>
        <taxon>Multicrustacea</taxon>
        <taxon>Malacostraca</taxon>
        <taxon>Eumalacostraca</taxon>
        <taxon>Eucarida</taxon>
        <taxon>Decapoda</taxon>
        <taxon>Pleocyemata</taxon>
        <taxon>Brachyura</taxon>
        <taxon>Eubrachyura</taxon>
        <taxon>Portunoidea</taxon>
        <taxon>Portunidae</taxon>
        <taxon>Portuninae</taxon>
        <taxon>Scylla</taxon>
    </lineage>
</organism>
<name>A0A0P4WJ44_SCYOL</name>
<sequence>MGENRPTNAFKEFTESVISMVDRPVIWFRENVVASNRPQYNWYHQQFRRVPTIDECYTDDIVCYTEANEQFKRDKQVDNEILNILRQRQEDCIIYEKNDHRTKCAHIMEEYNKAAENWFIKYGDLGTYGDVKTAYMKQKHRLIWERRHGKVGSGMKTDMD</sequence>
<accession>A0A0P4WJ44</accession>
<dbReference type="EMBL" id="GDRN01042869">
    <property type="protein sequence ID" value="JAI67011.1"/>
    <property type="molecule type" value="Transcribed_RNA"/>
</dbReference>
<dbReference type="Pfam" id="PF10249">
    <property type="entry name" value="NDUFB10"/>
    <property type="match status" value="1"/>
</dbReference>
<proteinExistence type="inferred from homology"/>
<dbReference type="PANTHER" id="PTHR13094">
    <property type="entry name" value="NADH-UBIQUINONE OXIDOREDUCTASE PDSW SUBUNIT"/>
    <property type="match status" value="1"/>
</dbReference>
<evidence type="ECO:0000256" key="5">
    <source>
        <dbReference type="ARBA" id="ARBA00022660"/>
    </source>
</evidence>
<reference evidence="10" key="1">
    <citation type="submission" date="2015-09" db="EMBL/GenBank/DDBJ databases">
        <title>Scylla olivacea transcriptome.</title>
        <authorList>
            <person name="Ikhwanuddin M."/>
        </authorList>
    </citation>
    <scope>NUCLEOTIDE SEQUENCE</scope>
</reference>
<dbReference type="GO" id="GO:0045271">
    <property type="term" value="C:respiratory chain complex I"/>
    <property type="evidence" value="ECO:0007669"/>
    <property type="project" value="UniProtKB-ARBA"/>
</dbReference>
<dbReference type="InterPro" id="IPR019377">
    <property type="entry name" value="NADH_UbQ_OxRdtase_su10"/>
</dbReference>
<evidence type="ECO:0000256" key="9">
    <source>
        <dbReference type="ARBA" id="ARBA00023136"/>
    </source>
</evidence>
<keyword evidence="6" id="KW-0999">Mitochondrion inner membrane</keyword>
<keyword evidence="9" id="KW-0472">Membrane</keyword>
<dbReference type="AlphaFoldDB" id="A0A0P4WJ44"/>
<comment type="similarity">
    <text evidence="2">Belongs to the complex I NDUFB10 subunit family.</text>
</comment>
<keyword evidence="5" id="KW-0679">Respiratory chain</keyword>
<dbReference type="InterPro" id="IPR039993">
    <property type="entry name" value="NDUFB10"/>
</dbReference>
<keyword evidence="7" id="KW-0249">Electron transport</keyword>
<evidence type="ECO:0000256" key="7">
    <source>
        <dbReference type="ARBA" id="ARBA00022982"/>
    </source>
</evidence>
<evidence type="ECO:0000256" key="1">
    <source>
        <dbReference type="ARBA" id="ARBA00004443"/>
    </source>
</evidence>
<comment type="subcellular location">
    <subcellularLocation>
        <location evidence="1">Mitochondrion inner membrane</location>
        <topology evidence="1">Peripheral membrane protein</topology>
        <orientation evidence="1">Matrix side</orientation>
    </subcellularLocation>
</comment>
<evidence type="ECO:0000256" key="4">
    <source>
        <dbReference type="ARBA" id="ARBA00022448"/>
    </source>
</evidence>
<evidence type="ECO:0000256" key="6">
    <source>
        <dbReference type="ARBA" id="ARBA00022792"/>
    </source>
</evidence>
<keyword evidence="4" id="KW-0813">Transport</keyword>
<evidence type="ECO:0000313" key="10">
    <source>
        <dbReference type="EMBL" id="JAI67011.1"/>
    </source>
</evidence>
<keyword evidence="8" id="KW-0496">Mitochondrion</keyword>